<accession>A0A6C0LMY9</accession>
<reference evidence="1" key="1">
    <citation type="journal article" date="2020" name="Nature">
        <title>Giant virus diversity and host interactions through global metagenomics.</title>
        <authorList>
            <person name="Schulz F."/>
            <person name="Roux S."/>
            <person name="Paez-Espino D."/>
            <person name="Jungbluth S."/>
            <person name="Walsh D.A."/>
            <person name="Denef V.J."/>
            <person name="McMahon K.D."/>
            <person name="Konstantinidis K.T."/>
            <person name="Eloe-Fadrosh E.A."/>
            <person name="Kyrpides N.C."/>
            <person name="Woyke T."/>
        </authorList>
    </citation>
    <scope>NUCLEOTIDE SEQUENCE</scope>
    <source>
        <strain evidence="1">GVMAG-M-3300027963-41</strain>
    </source>
</reference>
<protein>
    <submittedName>
        <fullName evidence="1">Uncharacterized protein</fullName>
    </submittedName>
</protein>
<name>A0A6C0LMY9_9ZZZZ</name>
<evidence type="ECO:0000313" key="1">
    <source>
        <dbReference type="EMBL" id="QHU31883.1"/>
    </source>
</evidence>
<dbReference type="AlphaFoldDB" id="A0A6C0LMY9"/>
<organism evidence="1">
    <name type="scientific">viral metagenome</name>
    <dbReference type="NCBI Taxonomy" id="1070528"/>
    <lineage>
        <taxon>unclassified sequences</taxon>
        <taxon>metagenomes</taxon>
        <taxon>organismal metagenomes</taxon>
    </lineage>
</organism>
<proteinExistence type="predicted"/>
<sequence>MSCAIRLKAKGSGYVKESSGNSNELNSKLSEMMMRRDQEINQIFQTDTAPYQLDSDGPIPKAMNLAVYSIALDKYVTEKQQRTLMYKSPAEPDYENMFEVVATFLYAVKAENIKGYKPPRRQATHLEVAQFTTPRWGACMLHVFL</sequence>
<dbReference type="EMBL" id="MN740533">
    <property type="protein sequence ID" value="QHU31883.1"/>
    <property type="molecule type" value="Genomic_DNA"/>
</dbReference>